<evidence type="ECO:0000256" key="3">
    <source>
        <dbReference type="ARBA" id="ARBA00022723"/>
    </source>
</evidence>
<dbReference type="HAMAP" id="MF_02244">
    <property type="entry name" value="Coproheme_decarbox_2"/>
    <property type="match status" value="1"/>
</dbReference>
<dbReference type="InterPro" id="IPR011008">
    <property type="entry name" value="Dimeric_a/b-barrel"/>
</dbReference>
<dbReference type="GO" id="GO:0016491">
    <property type="term" value="F:oxidoreductase activity"/>
    <property type="evidence" value="ECO:0007669"/>
    <property type="project" value="UniProtKB-KW"/>
</dbReference>
<evidence type="ECO:0000256" key="4">
    <source>
        <dbReference type="ARBA" id="ARBA00023004"/>
    </source>
</evidence>
<evidence type="ECO:0000256" key="8">
    <source>
        <dbReference type="ARBA" id="ARBA00050019"/>
    </source>
</evidence>
<protein>
    <recommendedName>
        <fullName evidence="1 9">Coproheme decarboxylase</fullName>
        <ecNumber evidence="8 9">1.3.98.5</ecNumber>
    </recommendedName>
    <alternativeName>
        <fullName evidence="5 9">Coproheme III oxidative decarboxylase</fullName>
    </alternativeName>
    <alternativeName>
        <fullName evidence="6 9">Hydrogen peroxide-dependent heme synthase</fullName>
    </alternativeName>
</protein>
<reference evidence="11" key="1">
    <citation type="journal article" date="2019" name="Int. J. Syst. Evol. Microbiol.">
        <title>The Global Catalogue of Microorganisms (GCM) 10K type strain sequencing project: providing services to taxonomists for standard genome sequencing and annotation.</title>
        <authorList>
            <consortium name="The Broad Institute Genomics Platform"/>
            <consortium name="The Broad Institute Genome Sequencing Center for Infectious Disease"/>
            <person name="Wu L."/>
            <person name="Ma J."/>
        </authorList>
    </citation>
    <scope>NUCLEOTIDE SEQUENCE [LARGE SCALE GENOMIC DNA]</scope>
    <source>
        <strain evidence="11">TISTR 1514</strain>
    </source>
</reference>
<organism evidence="10 11">
    <name type="scientific">Gulosibacter faecalis</name>
    <dbReference type="NCBI Taxonomy" id="272240"/>
    <lineage>
        <taxon>Bacteria</taxon>
        <taxon>Bacillati</taxon>
        <taxon>Actinomycetota</taxon>
        <taxon>Actinomycetes</taxon>
        <taxon>Micrococcales</taxon>
        <taxon>Microbacteriaceae</taxon>
        <taxon>Gulosibacter</taxon>
    </lineage>
</organism>
<proteinExistence type="inferred from homology"/>
<gene>
    <name evidence="10" type="primary">hemQ</name>
    <name evidence="9" type="synonym">chdC</name>
    <name evidence="10" type="ORF">ACFSW7_03705</name>
</gene>
<evidence type="ECO:0000256" key="9">
    <source>
        <dbReference type="HAMAP-Rule" id="MF_02244"/>
    </source>
</evidence>
<dbReference type="EC" id="1.3.98.5" evidence="8 9"/>
<evidence type="ECO:0000313" key="11">
    <source>
        <dbReference type="Proteomes" id="UP001597492"/>
    </source>
</evidence>
<evidence type="ECO:0000256" key="6">
    <source>
        <dbReference type="ARBA" id="ARBA00030236"/>
    </source>
</evidence>
<name>A0ABW5UVQ3_9MICO</name>
<keyword evidence="4 9" id="KW-0408">Iron</keyword>
<dbReference type="Pfam" id="PF06778">
    <property type="entry name" value="Chlor_dismutase"/>
    <property type="match status" value="1"/>
</dbReference>
<dbReference type="Gene3D" id="3.30.70.1030">
    <property type="entry name" value="Apc35880, domain 1"/>
    <property type="match status" value="2"/>
</dbReference>
<comment type="caution">
    <text evidence="10">The sequence shown here is derived from an EMBL/GenBank/DDBJ whole genome shotgun (WGS) entry which is preliminary data.</text>
</comment>
<dbReference type="PANTHER" id="PTHR36843">
    <property type="entry name" value="HEME-DEPENDENT PEROXIDASE YWFI-RELATED"/>
    <property type="match status" value="1"/>
</dbReference>
<comment type="function">
    <text evidence="9">Involved in coproporphyrin-dependent heme b biosynthesis. Catalyzes the decarboxylation of Fe-coproporphyrin III (coproheme) to heme b (protoheme IX), the last step of the pathway. The reaction occurs in a stepwise manner with a three-propionate intermediate.</text>
</comment>
<evidence type="ECO:0000256" key="1">
    <source>
        <dbReference type="ARBA" id="ARBA00014413"/>
    </source>
</evidence>
<comment type="catalytic activity">
    <reaction evidence="9">
        <text>Fe-coproporphyrin III + H2O2 + H(+) = harderoheme III + CO2 + 2 H2O</text>
        <dbReference type="Rhea" id="RHEA:57940"/>
        <dbReference type="ChEBI" id="CHEBI:15377"/>
        <dbReference type="ChEBI" id="CHEBI:15378"/>
        <dbReference type="ChEBI" id="CHEBI:16240"/>
        <dbReference type="ChEBI" id="CHEBI:16526"/>
        <dbReference type="ChEBI" id="CHEBI:68438"/>
        <dbReference type="ChEBI" id="CHEBI:142463"/>
    </reaction>
</comment>
<keyword evidence="2 9" id="KW-0349">Heme</keyword>
<evidence type="ECO:0000256" key="2">
    <source>
        <dbReference type="ARBA" id="ARBA00022617"/>
    </source>
</evidence>
<keyword evidence="11" id="KW-1185">Reference proteome</keyword>
<dbReference type="NCBIfam" id="NF042928">
    <property type="entry name" value="HemQ_actino"/>
    <property type="match status" value="1"/>
</dbReference>
<evidence type="ECO:0000313" key="10">
    <source>
        <dbReference type="EMBL" id="MFD2757484.1"/>
    </source>
</evidence>
<comment type="catalytic activity">
    <reaction evidence="9">
        <text>harderoheme III + H2O2 + H(+) = heme b + CO2 + 2 H2O</text>
        <dbReference type="Rhea" id="RHEA:57944"/>
        <dbReference type="ChEBI" id="CHEBI:15377"/>
        <dbReference type="ChEBI" id="CHEBI:15378"/>
        <dbReference type="ChEBI" id="CHEBI:16240"/>
        <dbReference type="ChEBI" id="CHEBI:16526"/>
        <dbReference type="ChEBI" id="CHEBI:60344"/>
        <dbReference type="ChEBI" id="CHEBI:142463"/>
    </reaction>
</comment>
<evidence type="ECO:0000256" key="7">
    <source>
        <dbReference type="ARBA" id="ARBA00049896"/>
    </source>
</evidence>
<dbReference type="SUPFAM" id="SSF54909">
    <property type="entry name" value="Dimeric alpha+beta barrel"/>
    <property type="match status" value="1"/>
</dbReference>
<dbReference type="InterPro" id="IPR010644">
    <property type="entry name" value="ChdC/CLD"/>
</dbReference>
<comment type="pathway">
    <text evidence="9">Porphyrin-containing compound metabolism; protoheme biosynthesis.</text>
</comment>
<sequence length="238" mass="26824">MASPEAGAHGPLTQYANYSVFRRTAGHDAPGDLAGALSSLDAAIARTTDSGVQLRGIYDVSGFRHDGDVLVWHHGEDPEAVQAAVRRLRANPLFADLELTWQVTGVHRAAEFNERHAPAFMLGREPAKWITIYPFVRSHEWYLLPDEERSVMLRDHGMRGAAFKSVLANTIAAFAISDYEWMLSFEADELTDLVDMMRDLRYTEARRHVREEVPFYAGRRIEPAELPLVLRYEAEAAE</sequence>
<keyword evidence="3 9" id="KW-0479">Metal-binding</keyword>
<comment type="similarity">
    <text evidence="9">Belongs to the ChdC family. Type 2 subfamily.</text>
</comment>
<keyword evidence="9" id="KW-0350">Heme biosynthesis</keyword>
<comment type="cofactor">
    <cofactor evidence="9">
        <name>Fe-coproporphyrin III</name>
        <dbReference type="ChEBI" id="CHEBI:68438"/>
    </cofactor>
    <text evidence="9">Fe-coproporphyrin III acts as both substrate and redox cofactor.</text>
</comment>
<dbReference type="PANTHER" id="PTHR36843:SF1">
    <property type="entry name" value="COPROHEME DECARBOXYLASE"/>
    <property type="match status" value="1"/>
</dbReference>
<evidence type="ECO:0000256" key="5">
    <source>
        <dbReference type="ARBA" id="ARBA00029882"/>
    </source>
</evidence>
<dbReference type="RefSeq" id="WP_187325726.1">
    <property type="nucleotide sequence ID" value="NZ_JBHUNE010000003.1"/>
</dbReference>
<feature type="binding site" description="axial binding residue" evidence="9">
    <location>
        <position position="156"/>
    </location>
    <ligand>
        <name>Fe-coproporphyrin III</name>
        <dbReference type="ChEBI" id="CHEBI:68438"/>
    </ligand>
    <ligandPart>
        <name>Fe</name>
        <dbReference type="ChEBI" id="CHEBI:18248"/>
    </ligandPart>
</feature>
<dbReference type="Proteomes" id="UP001597492">
    <property type="component" value="Unassembled WGS sequence"/>
</dbReference>
<dbReference type="EMBL" id="JBHUNE010000003">
    <property type="protein sequence ID" value="MFD2757484.1"/>
    <property type="molecule type" value="Genomic_DNA"/>
</dbReference>
<comment type="catalytic activity">
    <reaction evidence="7">
        <text>Fe-coproporphyrin III + 2 H2O2 + 2 H(+) = heme b + 2 CO2 + 4 H2O</text>
        <dbReference type="Rhea" id="RHEA:56516"/>
        <dbReference type="ChEBI" id="CHEBI:15377"/>
        <dbReference type="ChEBI" id="CHEBI:15378"/>
        <dbReference type="ChEBI" id="CHEBI:16240"/>
        <dbReference type="ChEBI" id="CHEBI:16526"/>
        <dbReference type="ChEBI" id="CHEBI:60344"/>
        <dbReference type="ChEBI" id="CHEBI:68438"/>
        <dbReference type="EC" id="1.3.98.5"/>
    </reaction>
    <physiologicalReaction direction="left-to-right" evidence="7">
        <dbReference type="Rhea" id="RHEA:56517"/>
    </physiologicalReaction>
</comment>
<keyword evidence="9 10" id="KW-0560">Oxidoreductase</keyword>
<feature type="active site" evidence="9">
    <location>
        <position position="133"/>
    </location>
</feature>
<accession>A0ABW5UVQ3</accession>